<evidence type="ECO:0000256" key="1">
    <source>
        <dbReference type="SAM" id="MobiDB-lite"/>
    </source>
</evidence>
<comment type="caution">
    <text evidence="3">The sequence shown here is derived from an EMBL/GenBank/DDBJ whole genome shotgun (WGS) entry which is preliminary data.</text>
</comment>
<sequence>MFCQLGDGSVTSFKDLTKTFLKDYSINIYTGTTHKKIFSIIQEPDESLQTFVMQFSKVVAEITNCNDVVAILAFKRGLTPNSSFLNEISNRKPRTIAEALARAQSLIVFFFLASTGHHVPKGSALINAVPIPPASKEKTIDREKRLQEARQSIESRFQRQTAQTENIEAL</sequence>
<organism evidence="3 4">
    <name type="scientific">Ficus carica</name>
    <name type="common">Common fig</name>
    <dbReference type="NCBI Taxonomy" id="3494"/>
    <lineage>
        <taxon>Eukaryota</taxon>
        <taxon>Viridiplantae</taxon>
        <taxon>Streptophyta</taxon>
        <taxon>Embryophyta</taxon>
        <taxon>Tracheophyta</taxon>
        <taxon>Spermatophyta</taxon>
        <taxon>Magnoliopsida</taxon>
        <taxon>eudicotyledons</taxon>
        <taxon>Gunneridae</taxon>
        <taxon>Pentapetalae</taxon>
        <taxon>rosids</taxon>
        <taxon>fabids</taxon>
        <taxon>Rosales</taxon>
        <taxon>Moraceae</taxon>
        <taxon>Ficeae</taxon>
        <taxon>Ficus</taxon>
    </lineage>
</organism>
<reference evidence="3" key="1">
    <citation type="submission" date="2023-07" db="EMBL/GenBank/DDBJ databases">
        <title>draft genome sequence of fig (Ficus carica).</title>
        <authorList>
            <person name="Takahashi T."/>
            <person name="Nishimura K."/>
        </authorList>
    </citation>
    <scope>NUCLEOTIDE SEQUENCE</scope>
</reference>
<dbReference type="EMBL" id="BTGU01000022">
    <property type="protein sequence ID" value="GMN46185.1"/>
    <property type="molecule type" value="Genomic_DNA"/>
</dbReference>
<protein>
    <recommendedName>
        <fullName evidence="2">Retrotransposon gag domain-containing protein</fullName>
    </recommendedName>
</protein>
<proteinExistence type="predicted"/>
<dbReference type="PANTHER" id="PTHR33223">
    <property type="entry name" value="CCHC-TYPE DOMAIN-CONTAINING PROTEIN"/>
    <property type="match status" value="1"/>
</dbReference>
<dbReference type="AlphaFoldDB" id="A0AA88A728"/>
<keyword evidence="4" id="KW-1185">Reference proteome</keyword>
<dbReference type="PANTHER" id="PTHR33223:SF10">
    <property type="entry name" value="AMINOTRANSFERASE-LIKE PLANT MOBILE DOMAIN-CONTAINING PROTEIN"/>
    <property type="match status" value="1"/>
</dbReference>
<evidence type="ECO:0000259" key="2">
    <source>
        <dbReference type="Pfam" id="PF03732"/>
    </source>
</evidence>
<dbReference type="InterPro" id="IPR005162">
    <property type="entry name" value="Retrotrans_gag_dom"/>
</dbReference>
<dbReference type="Pfam" id="PF03732">
    <property type="entry name" value="Retrotrans_gag"/>
    <property type="match status" value="1"/>
</dbReference>
<feature type="domain" description="Retrotransposon gag" evidence="2">
    <location>
        <begin position="8"/>
        <end position="79"/>
    </location>
</feature>
<gene>
    <name evidence="3" type="ORF">TIFTF001_015368</name>
</gene>
<evidence type="ECO:0000313" key="3">
    <source>
        <dbReference type="EMBL" id="GMN46185.1"/>
    </source>
</evidence>
<accession>A0AA88A728</accession>
<dbReference type="Proteomes" id="UP001187192">
    <property type="component" value="Unassembled WGS sequence"/>
</dbReference>
<feature type="compositionally biased region" description="Polar residues" evidence="1">
    <location>
        <begin position="158"/>
        <end position="170"/>
    </location>
</feature>
<evidence type="ECO:0000313" key="4">
    <source>
        <dbReference type="Proteomes" id="UP001187192"/>
    </source>
</evidence>
<feature type="region of interest" description="Disordered" evidence="1">
    <location>
        <begin position="147"/>
        <end position="170"/>
    </location>
</feature>
<name>A0AA88A728_FICCA</name>
<feature type="compositionally biased region" description="Basic and acidic residues" evidence="1">
    <location>
        <begin position="147"/>
        <end position="157"/>
    </location>
</feature>